<dbReference type="Proteomes" id="UP000324897">
    <property type="component" value="Unassembled WGS sequence"/>
</dbReference>
<accession>A0A5J9SMZ4</accession>
<feature type="non-terminal residue" evidence="2">
    <location>
        <position position="1"/>
    </location>
</feature>
<protein>
    <submittedName>
        <fullName evidence="2">Uncharacterized protein</fullName>
    </submittedName>
</protein>
<feature type="region of interest" description="Disordered" evidence="1">
    <location>
        <begin position="95"/>
        <end position="119"/>
    </location>
</feature>
<organism evidence="2 3">
    <name type="scientific">Eragrostis curvula</name>
    <name type="common">weeping love grass</name>
    <dbReference type="NCBI Taxonomy" id="38414"/>
    <lineage>
        <taxon>Eukaryota</taxon>
        <taxon>Viridiplantae</taxon>
        <taxon>Streptophyta</taxon>
        <taxon>Embryophyta</taxon>
        <taxon>Tracheophyta</taxon>
        <taxon>Spermatophyta</taxon>
        <taxon>Magnoliopsida</taxon>
        <taxon>Liliopsida</taxon>
        <taxon>Poales</taxon>
        <taxon>Poaceae</taxon>
        <taxon>PACMAD clade</taxon>
        <taxon>Chloridoideae</taxon>
        <taxon>Eragrostideae</taxon>
        <taxon>Eragrostidinae</taxon>
        <taxon>Eragrostis</taxon>
    </lineage>
</organism>
<comment type="caution">
    <text evidence="2">The sequence shown here is derived from an EMBL/GenBank/DDBJ whole genome shotgun (WGS) entry which is preliminary data.</text>
</comment>
<gene>
    <name evidence="2" type="ORF">EJB05_54258</name>
</gene>
<reference evidence="2 3" key="1">
    <citation type="journal article" date="2019" name="Sci. Rep.">
        <title>A high-quality genome of Eragrostis curvula grass provides insights into Poaceae evolution and supports new strategies to enhance forage quality.</title>
        <authorList>
            <person name="Carballo J."/>
            <person name="Santos B.A.C.M."/>
            <person name="Zappacosta D."/>
            <person name="Garbus I."/>
            <person name="Selva J.P."/>
            <person name="Gallo C.A."/>
            <person name="Diaz A."/>
            <person name="Albertini E."/>
            <person name="Caccamo M."/>
            <person name="Echenique V."/>
        </authorList>
    </citation>
    <scope>NUCLEOTIDE SEQUENCE [LARGE SCALE GENOMIC DNA]</scope>
    <source>
        <strain evidence="3">cv. Victoria</strain>
        <tissue evidence="2">Leaf</tissue>
    </source>
</reference>
<dbReference type="OrthoDB" id="670907at2759"/>
<dbReference type="EMBL" id="RWGY01000605">
    <property type="protein sequence ID" value="TVU00330.1"/>
    <property type="molecule type" value="Genomic_DNA"/>
</dbReference>
<sequence length="142" mass="16054">LARTSGALFGRTMPELFALPLEAMRRNVSSVGPFKGYVGQVPGMAWESVRVEDACDAGGVRDFAGLLWPQGNPEFWYVHFVMHCMLEPRIAGQSQEHETHDLVGDERPPRGAERPAGDERLSLYFNSAQTETMDYMVFYRRK</sequence>
<dbReference type="AlphaFoldDB" id="A0A5J9SMZ4"/>
<evidence type="ECO:0000313" key="2">
    <source>
        <dbReference type="EMBL" id="TVU00330.1"/>
    </source>
</evidence>
<name>A0A5J9SMZ4_9POAL</name>
<proteinExistence type="predicted"/>
<keyword evidence="3" id="KW-1185">Reference proteome</keyword>
<evidence type="ECO:0000313" key="3">
    <source>
        <dbReference type="Proteomes" id="UP000324897"/>
    </source>
</evidence>
<evidence type="ECO:0000256" key="1">
    <source>
        <dbReference type="SAM" id="MobiDB-lite"/>
    </source>
</evidence>